<feature type="region of interest" description="Disordered" evidence="1">
    <location>
        <begin position="1"/>
        <end position="46"/>
    </location>
</feature>
<evidence type="ECO:0000256" key="1">
    <source>
        <dbReference type="SAM" id="MobiDB-lite"/>
    </source>
</evidence>
<reference evidence="3" key="1">
    <citation type="submission" date="2024-07" db="EMBL/GenBank/DDBJ databases">
        <title>Two chromosome-level genome assemblies of Korean endemic species Abeliophyllum distichum and Forsythia ovata (Oleaceae).</title>
        <authorList>
            <person name="Jang H."/>
        </authorList>
    </citation>
    <scope>NUCLEOTIDE SEQUENCE [LARGE SCALE GENOMIC DNA]</scope>
</reference>
<organism evidence="2 3">
    <name type="scientific">Abeliophyllum distichum</name>
    <dbReference type="NCBI Taxonomy" id="126358"/>
    <lineage>
        <taxon>Eukaryota</taxon>
        <taxon>Viridiplantae</taxon>
        <taxon>Streptophyta</taxon>
        <taxon>Embryophyta</taxon>
        <taxon>Tracheophyta</taxon>
        <taxon>Spermatophyta</taxon>
        <taxon>Magnoliopsida</taxon>
        <taxon>eudicotyledons</taxon>
        <taxon>Gunneridae</taxon>
        <taxon>Pentapetalae</taxon>
        <taxon>asterids</taxon>
        <taxon>lamiids</taxon>
        <taxon>Lamiales</taxon>
        <taxon>Oleaceae</taxon>
        <taxon>Forsythieae</taxon>
        <taxon>Abeliophyllum</taxon>
    </lineage>
</organism>
<sequence length="102" mass="11651">MRNSKELIYRTRSTRENTSGLVAPRNTFSSTKGGADSPTRIIGDINKNGREVNNTWRHSRMDVDPSGWDNHPGEYVQCVSCAKEPENIGYQLKENYEETEEE</sequence>
<keyword evidence="2" id="KW-0808">Transferase</keyword>
<comment type="caution">
    <text evidence="2">The sequence shown here is derived from an EMBL/GenBank/DDBJ whole genome shotgun (WGS) entry which is preliminary data.</text>
</comment>
<protein>
    <submittedName>
        <fullName evidence="2">Reverse transcriptase</fullName>
    </submittedName>
</protein>
<evidence type="ECO:0000313" key="2">
    <source>
        <dbReference type="EMBL" id="KAL2512456.1"/>
    </source>
</evidence>
<feature type="compositionally biased region" description="Basic and acidic residues" evidence="1">
    <location>
        <begin position="1"/>
        <end position="15"/>
    </location>
</feature>
<feature type="compositionally biased region" description="Polar residues" evidence="1">
    <location>
        <begin position="16"/>
        <end position="32"/>
    </location>
</feature>
<keyword evidence="3" id="KW-1185">Reference proteome</keyword>
<dbReference type="AlphaFoldDB" id="A0ABD1TIA8"/>
<accession>A0ABD1TIA8</accession>
<evidence type="ECO:0000313" key="3">
    <source>
        <dbReference type="Proteomes" id="UP001604336"/>
    </source>
</evidence>
<dbReference type="EMBL" id="JBFOLK010000005">
    <property type="protein sequence ID" value="KAL2512456.1"/>
    <property type="molecule type" value="Genomic_DNA"/>
</dbReference>
<keyword evidence="2" id="KW-0548">Nucleotidyltransferase</keyword>
<dbReference type="GO" id="GO:0003964">
    <property type="term" value="F:RNA-directed DNA polymerase activity"/>
    <property type="evidence" value="ECO:0007669"/>
    <property type="project" value="UniProtKB-KW"/>
</dbReference>
<dbReference type="Proteomes" id="UP001604336">
    <property type="component" value="Unassembled WGS sequence"/>
</dbReference>
<proteinExistence type="predicted"/>
<name>A0ABD1TIA8_9LAMI</name>
<gene>
    <name evidence="2" type="ORF">Adt_18056</name>
</gene>
<keyword evidence="2" id="KW-0695">RNA-directed DNA polymerase</keyword>